<keyword evidence="10" id="KW-1185">Reference proteome</keyword>
<gene>
    <name evidence="9" type="ORF">SAMN04488544_2573</name>
</gene>
<evidence type="ECO:0000256" key="5">
    <source>
        <dbReference type="ARBA" id="ARBA00022692"/>
    </source>
</evidence>
<evidence type="ECO:0000256" key="7">
    <source>
        <dbReference type="ARBA" id="ARBA00023136"/>
    </source>
</evidence>
<accession>A0A1H2MRG8</accession>
<name>A0A1H2MRG8_9ACTN</name>
<organism evidence="9 10">
    <name type="scientific">Microlunatus sagamiharensis</name>
    <dbReference type="NCBI Taxonomy" id="546874"/>
    <lineage>
        <taxon>Bacteria</taxon>
        <taxon>Bacillati</taxon>
        <taxon>Actinomycetota</taxon>
        <taxon>Actinomycetes</taxon>
        <taxon>Propionibacteriales</taxon>
        <taxon>Propionibacteriaceae</taxon>
        <taxon>Microlunatus</taxon>
    </lineage>
</organism>
<comment type="subcellular location">
    <subcellularLocation>
        <location evidence="1 8">Cell membrane</location>
        <topology evidence="1 8">Multi-pass membrane protein</topology>
    </subcellularLocation>
</comment>
<evidence type="ECO:0000256" key="6">
    <source>
        <dbReference type="ARBA" id="ARBA00022989"/>
    </source>
</evidence>
<comment type="similarity">
    <text evidence="2 8">Belongs to the 4-toluene sulfonate uptake permease (TSUP) (TC 2.A.102) family.</text>
</comment>
<dbReference type="Pfam" id="PF01925">
    <property type="entry name" value="TauE"/>
    <property type="match status" value="1"/>
</dbReference>
<feature type="transmembrane region" description="Helical" evidence="8">
    <location>
        <begin position="134"/>
        <end position="163"/>
    </location>
</feature>
<sequence>MSATAEVVLLLLAGVGAGITGYGAGLASLVSYPALLAVGLSPLAANATNTAALTGVAVGGVSSARQELVGTRARLVRFGAAGLVGGVVGALLLVVLPESTFAAVVPWLVVLGSVVLLLRPWLQHLHGGRVSERGQLAVGAVALLAVYGGYFGAGAGTLVIATLSLVLSEPLARIAALRAVVLGLANLVATLVFVARGLVEWGAAVPLALGMVVGSAVAPRLVRRLPEVVVRVGIAVAGLGLAVFLFTRR</sequence>
<dbReference type="GO" id="GO:0005886">
    <property type="term" value="C:plasma membrane"/>
    <property type="evidence" value="ECO:0007669"/>
    <property type="project" value="UniProtKB-SubCell"/>
</dbReference>
<evidence type="ECO:0000313" key="10">
    <source>
        <dbReference type="Proteomes" id="UP000198825"/>
    </source>
</evidence>
<feature type="transmembrane region" description="Helical" evidence="8">
    <location>
        <begin position="75"/>
        <end position="95"/>
    </location>
</feature>
<evidence type="ECO:0000256" key="3">
    <source>
        <dbReference type="ARBA" id="ARBA00022448"/>
    </source>
</evidence>
<feature type="transmembrane region" description="Helical" evidence="8">
    <location>
        <begin position="228"/>
        <end position="247"/>
    </location>
</feature>
<dbReference type="STRING" id="546874.SAMN04488544_2573"/>
<proteinExistence type="inferred from homology"/>
<protein>
    <recommendedName>
        <fullName evidence="8">Probable membrane transporter protein</fullName>
    </recommendedName>
</protein>
<dbReference type="InterPro" id="IPR002781">
    <property type="entry name" value="TM_pro_TauE-like"/>
</dbReference>
<dbReference type="PANTHER" id="PTHR30269">
    <property type="entry name" value="TRANSMEMBRANE PROTEIN YFCA"/>
    <property type="match status" value="1"/>
</dbReference>
<evidence type="ECO:0000256" key="4">
    <source>
        <dbReference type="ARBA" id="ARBA00022475"/>
    </source>
</evidence>
<dbReference type="Proteomes" id="UP000198825">
    <property type="component" value="Chromosome I"/>
</dbReference>
<reference evidence="10" key="1">
    <citation type="submission" date="2016-10" db="EMBL/GenBank/DDBJ databases">
        <authorList>
            <person name="Varghese N."/>
            <person name="Submissions S."/>
        </authorList>
    </citation>
    <scope>NUCLEOTIDE SEQUENCE [LARGE SCALE GENOMIC DNA]</scope>
    <source>
        <strain evidence="10">DSM 21743</strain>
    </source>
</reference>
<keyword evidence="5 8" id="KW-0812">Transmembrane</keyword>
<feature type="transmembrane region" description="Helical" evidence="8">
    <location>
        <begin position="101"/>
        <end position="122"/>
    </location>
</feature>
<dbReference type="EMBL" id="LT629799">
    <property type="protein sequence ID" value="SDU95790.1"/>
    <property type="molecule type" value="Genomic_DNA"/>
</dbReference>
<evidence type="ECO:0000256" key="2">
    <source>
        <dbReference type="ARBA" id="ARBA00009142"/>
    </source>
</evidence>
<dbReference type="InterPro" id="IPR052017">
    <property type="entry name" value="TSUP"/>
</dbReference>
<keyword evidence="6 8" id="KW-1133">Transmembrane helix</keyword>
<keyword evidence="4 8" id="KW-1003">Cell membrane</keyword>
<dbReference type="RefSeq" id="WP_091074898.1">
    <property type="nucleotide sequence ID" value="NZ_LT629799.1"/>
</dbReference>
<evidence type="ECO:0000256" key="1">
    <source>
        <dbReference type="ARBA" id="ARBA00004651"/>
    </source>
</evidence>
<evidence type="ECO:0000313" key="9">
    <source>
        <dbReference type="EMBL" id="SDU95790.1"/>
    </source>
</evidence>
<keyword evidence="7 8" id="KW-0472">Membrane</keyword>
<dbReference type="AlphaFoldDB" id="A0A1H2MRG8"/>
<dbReference type="PANTHER" id="PTHR30269:SF0">
    <property type="entry name" value="MEMBRANE TRANSPORTER PROTEIN YFCA-RELATED"/>
    <property type="match status" value="1"/>
</dbReference>
<feature type="transmembrane region" description="Helical" evidence="8">
    <location>
        <begin position="175"/>
        <end position="194"/>
    </location>
</feature>
<feature type="transmembrane region" description="Helical" evidence="8">
    <location>
        <begin position="43"/>
        <end position="63"/>
    </location>
</feature>
<feature type="transmembrane region" description="Helical" evidence="8">
    <location>
        <begin position="201"/>
        <end position="222"/>
    </location>
</feature>
<feature type="transmembrane region" description="Helical" evidence="8">
    <location>
        <begin position="7"/>
        <end position="31"/>
    </location>
</feature>
<keyword evidence="3" id="KW-0813">Transport</keyword>
<evidence type="ECO:0000256" key="8">
    <source>
        <dbReference type="RuleBase" id="RU363041"/>
    </source>
</evidence>